<evidence type="ECO:0000313" key="4">
    <source>
        <dbReference type="Proteomes" id="UP000242700"/>
    </source>
</evidence>
<gene>
    <name evidence="2" type="ORF">J2Z27_000954</name>
    <name evidence="3" type="ORF">SAMN05216187_101247</name>
</gene>
<feature type="transmembrane region" description="Helical" evidence="1">
    <location>
        <begin position="46"/>
        <end position="64"/>
    </location>
</feature>
<keyword evidence="5" id="KW-1185">Reference proteome</keyword>
<evidence type="ECO:0000313" key="2">
    <source>
        <dbReference type="EMBL" id="MBP1951919.1"/>
    </source>
</evidence>
<dbReference type="AlphaFoldDB" id="A0A1G8V835"/>
<proteinExistence type="predicted"/>
<sequence>MTKCASCNKQWTGLLLFKGHFASENGVECDYCHEKQYVSEKSKKRMIIPMLLVTAMLLIGLFAPPSITQYFWVYITITAVTIIFMYVSLELTNVPPEDKKSK</sequence>
<organism evidence="3 4">
    <name type="scientific">Jeotgalicoccus aerolatus</name>
    <dbReference type="NCBI Taxonomy" id="709510"/>
    <lineage>
        <taxon>Bacteria</taxon>
        <taxon>Bacillati</taxon>
        <taxon>Bacillota</taxon>
        <taxon>Bacilli</taxon>
        <taxon>Bacillales</taxon>
        <taxon>Staphylococcaceae</taxon>
        <taxon>Jeotgalicoccus</taxon>
    </lineage>
</organism>
<accession>A0A1G8V835</accession>
<reference evidence="3" key="2">
    <citation type="submission" date="2016-10" db="EMBL/GenBank/DDBJ databases">
        <authorList>
            <person name="de Groot N.N."/>
        </authorList>
    </citation>
    <scope>NUCLEOTIDE SEQUENCE [LARGE SCALE GENOMIC DNA]</scope>
    <source>
        <strain evidence="3">CGMCC 1.8911</strain>
    </source>
</reference>
<dbReference type="InterPro" id="IPR026369">
    <property type="entry name" value="CxxC_20_CxxC"/>
</dbReference>
<evidence type="ECO:0000313" key="5">
    <source>
        <dbReference type="Proteomes" id="UP001519348"/>
    </source>
</evidence>
<evidence type="ECO:0000256" key="1">
    <source>
        <dbReference type="SAM" id="Phobius"/>
    </source>
</evidence>
<keyword evidence="1" id="KW-1133">Transmembrane helix</keyword>
<reference evidence="2 5" key="3">
    <citation type="submission" date="2021-03" db="EMBL/GenBank/DDBJ databases">
        <title>Genomic Encyclopedia of Type Strains, Phase IV (KMG-IV): sequencing the most valuable type-strain genomes for metagenomic binning, comparative biology and taxonomic classification.</title>
        <authorList>
            <person name="Goeker M."/>
        </authorList>
    </citation>
    <scope>NUCLEOTIDE SEQUENCE [LARGE SCALE GENOMIC DNA]</scope>
    <source>
        <strain evidence="2 5">DSM 22420</strain>
    </source>
</reference>
<feature type="transmembrane region" description="Helical" evidence="1">
    <location>
        <begin position="70"/>
        <end position="92"/>
    </location>
</feature>
<keyword evidence="1" id="KW-0472">Membrane</keyword>
<dbReference type="NCBIfam" id="TIGR04104">
    <property type="entry name" value="cxxc_20_cxxc"/>
    <property type="match status" value="1"/>
</dbReference>
<dbReference type="OrthoDB" id="2418141at2"/>
<name>A0A1G8V835_9STAP</name>
<dbReference type="Proteomes" id="UP000242700">
    <property type="component" value="Unassembled WGS sequence"/>
</dbReference>
<keyword evidence="1" id="KW-0812">Transmembrane</keyword>
<evidence type="ECO:0000313" key="3">
    <source>
        <dbReference type="EMBL" id="SDJ62248.1"/>
    </source>
</evidence>
<dbReference type="RefSeq" id="WP_092594847.1">
    <property type="nucleotide sequence ID" value="NZ_BMCN01000001.1"/>
</dbReference>
<dbReference type="EMBL" id="FNFI01000001">
    <property type="protein sequence ID" value="SDJ62248.1"/>
    <property type="molecule type" value="Genomic_DNA"/>
</dbReference>
<reference evidence="4" key="1">
    <citation type="submission" date="2016-10" db="EMBL/GenBank/DDBJ databases">
        <authorList>
            <person name="Varghese N."/>
            <person name="Submissions S."/>
        </authorList>
    </citation>
    <scope>NUCLEOTIDE SEQUENCE [LARGE SCALE GENOMIC DNA]</scope>
    <source>
        <strain evidence="4">CGMCC 1.8911</strain>
    </source>
</reference>
<dbReference type="EMBL" id="JAGGKN010000002">
    <property type="protein sequence ID" value="MBP1951919.1"/>
    <property type="molecule type" value="Genomic_DNA"/>
</dbReference>
<protein>
    <submittedName>
        <fullName evidence="2">CXXC-20-CXXC protein</fullName>
    </submittedName>
    <submittedName>
        <fullName evidence="3">Cxxc_20_cxxc protein</fullName>
    </submittedName>
</protein>
<dbReference type="Proteomes" id="UP001519348">
    <property type="component" value="Unassembled WGS sequence"/>
</dbReference>
<dbReference type="STRING" id="586411.SAMN05216187_101247"/>